<comment type="caution">
    <text evidence="1">The sequence shown here is derived from an EMBL/GenBank/DDBJ whole genome shotgun (WGS) entry which is preliminary data.</text>
</comment>
<protein>
    <recommendedName>
        <fullName evidence="2">Leucine--tRNA ligase</fullName>
    </recommendedName>
</protein>
<gene>
    <name evidence="1" type="ORF">S01H4_01854</name>
</gene>
<proteinExistence type="predicted"/>
<evidence type="ECO:0000313" key="1">
    <source>
        <dbReference type="EMBL" id="GAG71356.1"/>
    </source>
</evidence>
<name>X1BH21_9ZZZZ</name>
<sequence>RIDLPIGTPPEEIERYALSSRKVKNFTQGKEIVKKIVVPNKLINIVVKN</sequence>
<dbReference type="Gene3D" id="3.10.20.590">
    <property type="match status" value="1"/>
</dbReference>
<reference evidence="1" key="1">
    <citation type="journal article" date="2014" name="Front. Microbiol.">
        <title>High frequency of phylogenetically diverse reductive dehalogenase-homologous genes in deep subseafloor sedimentary metagenomes.</title>
        <authorList>
            <person name="Kawai M."/>
            <person name="Futagami T."/>
            <person name="Toyoda A."/>
            <person name="Takaki Y."/>
            <person name="Nishi S."/>
            <person name="Hori S."/>
            <person name="Arai W."/>
            <person name="Tsubouchi T."/>
            <person name="Morono Y."/>
            <person name="Uchiyama I."/>
            <person name="Ito T."/>
            <person name="Fujiyama A."/>
            <person name="Inagaki F."/>
            <person name="Takami H."/>
        </authorList>
    </citation>
    <scope>NUCLEOTIDE SEQUENCE</scope>
    <source>
        <strain evidence="1">Expedition CK06-06</strain>
    </source>
</reference>
<organism evidence="1">
    <name type="scientific">marine sediment metagenome</name>
    <dbReference type="NCBI Taxonomy" id="412755"/>
    <lineage>
        <taxon>unclassified sequences</taxon>
        <taxon>metagenomes</taxon>
        <taxon>ecological metagenomes</taxon>
    </lineage>
</organism>
<feature type="non-terminal residue" evidence="1">
    <location>
        <position position="1"/>
    </location>
</feature>
<accession>X1BH21</accession>
<evidence type="ECO:0008006" key="2">
    <source>
        <dbReference type="Google" id="ProtNLM"/>
    </source>
</evidence>
<dbReference type="AlphaFoldDB" id="X1BH21"/>
<dbReference type="EMBL" id="BART01000366">
    <property type="protein sequence ID" value="GAG71356.1"/>
    <property type="molecule type" value="Genomic_DNA"/>
</dbReference>